<dbReference type="InterPro" id="IPR008551">
    <property type="entry name" value="TANGO2"/>
</dbReference>
<evidence type="ECO:0008006" key="3">
    <source>
        <dbReference type="Google" id="ProtNLM"/>
    </source>
</evidence>
<protein>
    <recommendedName>
        <fullName evidence="3">NRDE family protein</fullName>
    </recommendedName>
</protein>
<dbReference type="OrthoDB" id="4380123at2"/>
<sequence>MCTVTIIPKPNNGFVLTSNRDEAPNRVSLEPDFYTIDGVKTLFPKDKLSGGTWIGLSEKNRVVCVLNGGFGLHERKPSYRKSRGVVAKDFMVANVIETTIEAYNLKDIEPFTIVIIDWNTGLKFYELVWNGEDKYFSKLPNEPKIWSSSTLYSEAMKKERLNWFESFKNENELDEASVLKFHKTAGGNNEDFGVIMDRYFVKTTSITQVVKETDVVSMYHENLQNKTITTKTFNFPQVVNG</sequence>
<organism evidence="1 2">
    <name type="scientific">Flavivirga eckloniae</name>
    <dbReference type="NCBI Taxonomy" id="1803846"/>
    <lineage>
        <taxon>Bacteria</taxon>
        <taxon>Pseudomonadati</taxon>
        <taxon>Bacteroidota</taxon>
        <taxon>Flavobacteriia</taxon>
        <taxon>Flavobacteriales</taxon>
        <taxon>Flavobacteriaceae</taxon>
        <taxon>Flavivirga</taxon>
    </lineage>
</organism>
<dbReference type="EMBL" id="CP025791">
    <property type="protein sequence ID" value="AUP78434.1"/>
    <property type="molecule type" value="Genomic_DNA"/>
</dbReference>
<dbReference type="Pfam" id="PF05742">
    <property type="entry name" value="TANGO2"/>
    <property type="match status" value="1"/>
</dbReference>
<gene>
    <name evidence="1" type="ORF">C1H87_06810</name>
</gene>
<evidence type="ECO:0000313" key="1">
    <source>
        <dbReference type="EMBL" id="AUP78434.1"/>
    </source>
</evidence>
<accession>A0A2K9PMY5</accession>
<dbReference type="PANTHER" id="PTHR17985:SF8">
    <property type="entry name" value="TRANSPORT AND GOLGI ORGANIZATION PROTEIN 2 HOMOLOG"/>
    <property type="match status" value="1"/>
</dbReference>
<proteinExistence type="predicted"/>
<dbReference type="AlphaFoldDB" id="A0A2K9PMY5"/>
<dbReference type="Proteomes" id="UP000235826">
    <property type="component" value="Chromosome"/>
</dbReference>
<name>A0A2K9PMY5_9FLAO</name>
<dbReference type="KEGG" id="fek:C1H87_06810"/>
<reference evidence="1 2" key="1">
    <citation type="submission" date="2018-01" db="EMBL/GenBank/DDBJ databases">
        <title>Complete genome sequence of Flavivirga eckloniae ECD14 isolated from seaweed Ecklonia cava.</title>
        <authorList>
            <person name="Lee J.H."/>
            <person name="Baik K.S."/>
            <person name="Seong C.N."/>
        </authorList>
    </citation>
    <scope>NUCLEOTIDE SEQUENCE [LARGE SCALE GENOMIC DNA]</scope>
    <source>
        <strain evidence="1 2">ECD14</strain>
    </source>
</reference>
<keyword evidence="2" id="KW-1185">Reference proteome</keyword>
<evidence type="ECO:0000313" key="2">
    <source>
        <dbReference type="Proteomes" id="UP000235826"/>
    </source>
</evidence>
<dbReference type="RefSeq" id="WP_102755090.1">
    <property type="nucleotide sequence ID" value="NZ_CP025791.1"/>
</dbReference>
<dbReference type="PANTHER" id="PTHR17985">
    <property type="entry name" value="SER/THR-RICH PROTEIN T10 IN DGCR REGION"/>
    <property type="match status" value="1"/>
</dbReference>